<feature type="domain" description="AB hydrolase-1" evidence="1">
    <location>
        <begin position="36"/>
        <end position="260"/>
    </location>
</feature>
<dbReference type="PANTHER" id="PTHR43433">
    <property type="entry name" value="HYDROLASE, ALPHA/BETA FOLD FAMILY PROTEIN"/>
    <property type="match status" value="1"/>
</dbReference>
<dbReference type="EMBL" id="WSEL01000006">
    <property type="protein sequence ID" value="MVQ30504.1"/>
    <property type="molecule type" value="Genomic_DNA"/>
</dbReference>
<dbReference type="Gene3D" id="3.40.50.1820">
    <property type="entry name" value="alpha/beta hydrolase"/>
    <property type="match status" value="1"/>
</dbReference>
<dbReference type="InterPro" id="IPR000073">
    <property type="entry name" value="AB_hydrolase_1"/>
</dbReference>
<dbReference type="SUPFAM" id="SSF53474">
    <property type="entry name" value="alpha/beta-Hydrolases"/>
    <property type="match status" value="1"/>
</dbReference>
<dbReference type="InterPro" id="IPR029058">
    <property type="entry name" value="AB_hydrolase_fold"/>
</dbReference>
<dbReference type="InterPro" id="IPR050471">
    <property type="entry name" value="AB_hydrolase"/>
</dbReference>
<protein>
    <submittedName>
        <fullName evidence="2">3-oxoadipate enol-lactonase</fullName>
        <ecNumber evidence="2">3.1.1.24</ecNumber>
    </submittedName>
</protein>
<dbReference type="Proteomes" id="UP000469385">
    <property type="component" value="Unassembled WGS sequence"/>
</dbReference>
<keyword evidence="2" id="KW-0378">Hydrolase</keyword>
<evidence type="ECO:0000313" key="2">
    <source>
        <dbReference type="EMBL" id="MVQ30504.1"/>
    </source>
</evidence>
<dbReference type="EC" id="3.1.1.24" evidence="2"/>
<dbReference type="PANTHER" id="PTHR43433:SF5">
    <property type="entry name" value="AB HYDROLASE-1 DOMAIN-CONTAINING PROTEIN"/>
    <property type="match status" value="1"/>
</dbReference>
<evidence type="ECO:0000259" key="1">
    <source>
        <dbReference type="Pfam" id="PF00561"/>
    </source>
</evidence>
<keyword evidence="3" id="KW-1185">Reference proteome</keyword>
<evidence type="ECO:0000313" key="3">
    <source>
        <dbReference type="Proteomes" id="UP000469385"/>
    </source>
</evidence>
<reference evidence="2 3" key="1">
    <citation type="submission" date="2019-12" db="EMBL/GenBank/DDBJ databases">
        <authorList>
            <person name="Huq M.A."/>
        </authorList>
    </citation>
    <scope>NUCLEOTIDE SEQUENCE [LARGE SCALE GENOMIC DNA]</scope>
    <source>
        <strain evidence="2 3">MAH-25</strain>
    </source>
</reference>
<dbReference type="GO" id="GO:0047570">
    <property type="term" value="F:3-oxoadipate enol-lactonase activity"/>
    <property type="evidence" value="ECO:0007669"/>
    <property type="project" value="UniProtKB-EC"/>
</dbReference>
<dbReference type="GO" id="GO:0042952">
    <property type="term" value="P:beta-ketoadipate pathway"/>
    <property type="evidence" value="ECO:0007669"/>
    <property type="project" value="InterPro"/>
</dbReference>
<name>A0A6N8IUB9_9BURK</name>
<accession>A0A6N8IUB9</accession>
<dbReference type="AlphaFoldDB" id="A0A6N8IUB9"/>
<proteinExistence type="predicted"/>
<gene>
    <name evidence="2" type="primary">pcaD</name>
    <name evidence="2" type="ORF">GON04_13665</name>
</gene>
<sequence length="281" mass="29302">MAALPPSPSAVHADGGRCNVHGAAIAYRLQGPVDAPVLMLGNSLAADLEMWDGNLPALGQHFRVLRYDMRGHGASSTPAGPYTLELLADDAIALLDALRIDKVHFVGVSLGGMVAQQLAARYPNRIASVVLCATMSNQAAPAAWDERMAAVRRGGMEAIAEATLQRWFTPAFHAEAPQALAAVRRMVLATRPEGYLGCAAAIRALAQDALLPRIAGPCLVLAGEHDGAATPAIAQSLAQRIPGAQLHVVPGAAHLPNIERQAAFDARVLAFLADATAATGR</sequence>
<comment type="caution">
    <text evidence="2">The sequence shown here is derived from an EMBL/GenBank/DDBJ whole genome shotgun (WGS) entry which is preliminary data.</text>
</comment>
<dbReference type="NCBIfam" id="TIGR02427">
    <property type="entry name" value="protocat_pcaD"/>
    <property type="match status" value="1"/>
</dbReference>
<organism evidence="2 3">
    <name type="scientific">Ramlibacter pinisoli</name>
    <dbReference type="NCBI Taxonomy" id="2682844"/>
    <lineage>
        <taxon>Bacteria</taxon>
        <taxon>Pseudomonadati</taxon>
        <taxon>Pseudomonadota</taxon>
        <taxon>Betaproteobacteria</taxon>
        <taxon>Burkholderiales</taxon>
        <taxon>Comamonadaceae</taxon>
        <taxon>Ramlibacter</taxon>
    </lineage>
</organism>
<dbReference type="InterPro" id="IPR026968">
    <property type="entry name" value="PcaD/CatD"/>
</dbReference>
<dbReference type="PRINTS" id="PR00111">
    <property type="entry name" value="ABHYDROLASE"/>
</dbReference>
<dbReference type="Pfam" id="PF00561">
    <property type="entry name" value="Abhydrolase_1"/>
    <property type="match status" value="1"/>
</dbReference>